<keyword evidence="2 7" id="KW-0812">Transmembrane</keyword>
<name>A0A1R3RBB3_ASPC5</name>
<sequence length="412" mass="45571">MINIEKGSSPEAKLPFEIENWIELGLGVVVILLRLYARAKVVGIRKWQADDFISIMALLLWAVEVIMFKFVVRFGTNTGLTDEQRASISVEEMRERMFGAQCLLTGWMLYVTLLWVLKACMLCFYNRLTLGLAQQKFVKYAAGFCFCTYIATIMTILLRCTPLDRLWQIYPDPGRSCTQATINYIVVAVTNVSWVSKQPGMLDKTANGKRRRTDATLLLIPLPLLVRVRLPTRRKVVAGLLLCGGVFVMIAALLRCFFSLQKIEYVNASNVWGVRETFAAVIAVNAPCIKPLFGRSASNGEWPRDPSTGTGGAGSHRLTVFGKSTPEGQASRRRSGVELMLEDSQSQFGCEVQGGADRVVDEEARRGMSGIQVTTVYEVKRSAHPSGIPSRLIAQPPRDAARAPAVATPEGD</sequence>
<feature type="transmembrane region" description="Helical" evidence="7">
    <location>
        <begin position="20"/>
        <end position="37"/>
    </location>
</feature>
<evidence type="ECO:0000313" key="9">
    <source>
        <dbReference type="EMBL" id="OOF91779.1"/>
    </source>
</evidence>
<protein>
    <recommendedName>
        <fullName evidence="8">Rhodopsin domain-containing protein</fullName>
    </recommendedName>
</protein>
<comment type="subcellular location">
    <subcellularLocation>
        <location evidence="1">Membrane</location>
        <topology evidence="1">Multi-pass membrane protein</topology>
    </subcellularLocation>
</comment>
<feature type="region of interest" description="Disordered" evidence="6">
    <location>
        <begin position="299"/>
        <end position="336"/>
    </location>
</feature>
<evidence type="ECO:0000256" key="7">
    <source>
        <dbReference type="SAM" id="Phobius"/>
    </source>
</evidence>
<feature type="transmembrane region" description="Helical" evidence="7">
    <location>
        <begin position="137"/>
        <end position="158"/>
    </location>
</feature>
<evidence type="ECO:0000256" key="1">
    <source>
        <dbReference type="ARBA" id="ARBA00004141"/>
    </source>
</evidence>
<dbReference type="EMBL" id="KV907509">
    <property type="protein sequence ID" value="OOF91779.1"/>
    <property type="molecule type" value="Genomic_DNA"/>
</dbReference>
<reference evidence="10" key="1">
    <citation type="journal article" date="2017" name="Genome Biol.">
        <title>Comparative genomics reveals high biological diversity and specific adaptations in the industrially and medically important fungal genus Aspergillus.</title>
        <authorList>
            <person name="de Vries R.P."/>
            <person name="Riley R."/>
            <person name="Wiebenga A."/>
            <person name="Aguilar-Osorio G."/>
            <person name="Amillis S."/>
            <person name="Uchima C.A."/>
            <person name="Anderluh G."/>
            <person name="Asadollahi M."/>
            <person name="Askin M."/>
            <person name="Barry K."/>
            <person name="Battaglia E."/>
            <person name="Bayram O."/>
            <person name="Benocci T."/>
            <person name="Braus-Stromeyer S.A."/>
            <person name="Caldana C."/>
            <person name="Canovas D."/>
            <person name="Cerqueira G.C."/>
            <person name="Chen F."/>
            <person name="Chen W."/>
            <person name="Choi C."/>
            <person name="Clum A."/>
            <person name="Dos Santos R.A."/>
            <person name="Damasio A.R."/>
            <person name="Diallinas G."/>
            <person name="Emri T."/>
            <person name="Fekete E."/>
            <person name="Flipphi M."/>
            <person name="Freyberg S."/>
            <person name="Gallo A."/>
            <person name="Gournas C."/>
            <person name="Habgood R."/>
            <person name="Hainaut M."/>
            <person name="Harispe M.L."/>
            <person name="Henrissat B."/>
            <person name="Hilden K.S."/>
            <person name="Hope R."/>
            <person name="Hossain A."/>
            <person name="Karabika E."/>
            <person name="Karaffa L."/>
            <person name="Karanyi Z."/>
            <person name="Krasevec N."/>
            <person name="Kuo A."/>
            <person name="Kusch H."/>
            <person name="LaButti K."/>
            <person name="Lagendijk E.L."/>
            <person name="Lapidus A."/>
            <person name="Levasseur A."/>
            <person name="Lindquist E."/>
            <person name="Lipzen A."/>
            <person name="Logrieco A.F."/>
            <person name="MacCabe A."/>
            <person name="Maekelae M.R."/>
            <person name="Malavazi I."/>
            <person name="Melin P."/>
            <person name="Meyer V."/>
            <person name="Mielnichuk N."/>
            <person name="Miskei M."/>
            <person name="Molnar A.P."/>
            <person name="Mule G."/>
            <person name="Ngan C.Y."/>
            <person name="Orejas M."/>
            <person name="Orosz E."/>
            <person name="Ouedraogo J.P."/>
            <person name="Overkamp K.M."/>
            <person name="Park H.-S."/>
            <person name="Perrone G."/>
            <person name="Piumi F."/>
            <person name="Punt P.J."/>
            <person name="Ram A.F."/>
            <person name="Ramon A."/>
            <person name="Rauscher S."/>
            <person name="Record E."/>
            <person name="Riano-Pachon D.M."/>
            <person name="Robert V."/>
            <person name="Roehrig J."/>
            <person name="Ruller R."/>
            <person name="Salamov A."/>
            <person name="Salih N.S."/>
            <person name="Samson R.A."/>
            <person name="Sandor E."/>
            <person name="Sanguinetti M."/>
            <person name="Schuetze T."/>
            <person name="Sepcic K."/>
            <person name="Shelest E."/>
            <person name="Sherlock G."/>
            <person name="Sophianopoulou V."/>
            <person name="Squina F.M."/>
            <person name="Sun H."/>
            <person name="Susca A."/>
            <person name="Todd R.B."/>
            <person name="Tsang A."/>
            <person name="Unkles S.E."/>
            <person name="van de Wiele N."/>
            <person name="van Rossen-Uffink D."/>
            <person name="Oliveira J.V."/>
            <person name="Vesth T.C."/>
            <person name="Visser J."/>
            <person name="Yu J.-H."/>
            <person name="Zhou M."/>
            <person name="Andersen M.R."/>
            <person name="Archer D.B."/>
            <person name="Baker S.E."/>
            <person name="Benoit I."/>
            <person name="Brakhage A.A."/>
            <person name="Braus G.H."/>
            <person name="Fischer R."/>
            <person name="Frisvad J.C."/>
            <person name="Goldman G.H."/>
            <person name="Houbraken J."/>
            <person name="Oakley B."/>
            <person name="Pocsi I."/>
            <person name="Scazzocchio C."/>
            <person name="Seiboth B."/>
            <person name="vanKuyk P.A."/>
            <person name="Wortman J."/>
            <person name="Dyer P.S."/>
            <person name="Grigoriev I.V."/>
        </authorList>
    </citation>
    <scope>NUCLEOTIDE SEQUENCE [LARGE SCALE GENOMIC DNA]</scope>
    <source>
        <strain evidence="10">ITEM 5010</strain>
    </source>
</reference>
<dbReference type="InterPro" id="IPR049326">
    <property type="entry name" value="Rhodopsin_dom_fungi"/>
</dbReference>
<gene>
    <name evidence="9" type="ORF">ASPCADRAFT_133874</name>
</gene>
<dbReference type="OMA" id="CTHESPV"/>
<feature type="compositionally biased region" description="Low complexity" evidence="6">
    <location>
        <begin position="394"/>
        <end position="412"/>
    </location>
</feature>
<evidence type="ECO:0000256" key="3">
    <source>
        <dbReference type="ARBA" id="ARBA00022989"/>
    </source>
</evidence>
<dbReference type="Proteomes" id="UP000188318">
    <property type="component" value="Unassembled WGS sequence"/>
</dbReference>
<evidence type="ECO:0000256" key="5">
    <source>
        <dbReference type="ARBA" id="ARBA00038359"/>
    </source>
</evidence>
<dbReference type="InterPro" id="IPR052337">
    <property type="entry name" value="SAT4-like"/>
</dbReference>
<evidence type="ECO:0000259" key="8">
    <source>
        <dbReference type="Pfam" id="PF20684"/>
    </source>
</evidence>
<feature type="domain" description="Rhodopsin" evidence="8">
    <location>
        <begin position="33"/>
        <end position="192"/>
    </location>
</feature>
<evidence type="ECO:0000256" key="4">
    <source>
        <dbReference type="ARBA" id="ARBA00023136"/>
    </source>
</evidence>
<comment type="similarity">
    <text evidence="5">Belongs to the SAT4 family.</text>
</comment>
<organism evidence="9 10">
    <name type="scientific">Aspergillus carbonarius (strain ITEM 5010)</name>
    <dbReference type="NCBI Taxonomy" id="602072"/>
    <lineage>
        <taxon>Eukaryota</taxon>
        <taxon>Fungi</taxon>
        <taxon>Dikarya</taxon>
        <taxon>Ascomycota</taxon>
        <taxon>Pezizomycotina</taxon>
        <taxon>Eurotiomycetes</taxon>
        <taxon>Eurotiomycetidae</taxon>
        <taxon>Eurotiales</taxon>
        <taxon>Aspergillaceae</taxon>
        <taxon>Aspergillus</taxon>
        <taxon>Aspergillus subgen. Circumdati</taxon>
    </lineage>
</organism>
<evidence type="ECO:0000313" key="10">
    <source>
        <dbReference type="Proteomes" id="UP000188318"/>
    </source>
</evidence>
<dbReference type="AlphaFoldDB" id="A0A1R3RBB3"/>
<proteinExistence type="inferred from homology"/>
<dbReference type="Pfam" id="PF20684">
    <property type="entry name" value="Fung_rhodopsin"/>
    <property type="match status" value="2"/>
</dbReference>
<feature type="transmembrane region" description="Helical" evidence="7">
    <location>
        <begin position="107"/>
        <end position="125"/>
    </location>
</feature>
<dbReference type="GO" id="GO:0016020">
    <property type="term" value="C:membrane"/>
    <property type="evidence" value="ECO:0007669"/>
    <property type="project" value="UniProtKB-SubCell"/>
</dbReference>
<dbReference type="VEuPathDB" id="FungiDB:ASPCADRAFT_133874"/>
<feature type="region of interest" description="Disordered" evidence="6">
    <location>
        <begin position="382"/>
        <end position="412"/>
    </location>
</feature>
<evidence type="ECO:0000256" key="2">
    <source>
        <dbReference type="ARBA" id="ARBA00022692"/>
    </source>
</evidence>
<feature type="transmembrane region" description="Helical" evidence="7">
    <location>
        <begin position="236"/>
        <end position="258"/>
    </location>
</feature>
<evidence type="ECO:0000256" key="6">
    <source>
        <dbReference type="SAM" id="MobiDB-lite"/>
    </source>
</evidence>
<feature type="transmembrane region" description="Helical" evidence="7">
    <location>
        <begin position="49"/>
        <end position="72"/>
    </location>
</feature>
<dbReference type="STRING" id="602072.A0A1R3RBB3"/>
<keyword evidence="3 7" id="KW-1133">Transmembrane helix</keyword>
<dbReference type="PANTHER" id="PTHR33048">
    <property type="entry name" value="PTH11-LIKE INTEGRAL MEMBRANE PROTEIN (AFU_ORTHOLOGUE AFUA_5G11245)"/>
    <property type="match status" value="1"/>
</dbReference>
<accession>A0A1R3RBB3</accession>
<dbReference type="PANTHER" id="PTHR33048:SF2">
    <property type="entry name" value="SRPK"/>
    <property type="match status" value="1"/>
</dbReference>
<keyword evidence="4 7" id="KW-0472">Membrane</keyword>
<feature type="domain" description="Rhodopsin" evidence="8">
    <location>
        <begin position="213"/>
        <end position="294"/>
    </location>
</feature>
<keyword evidence="10" id="KW-1185">Reference proteome</keyword>
<dbReference type="OrthoDB" id="4329349at2759"/>